<keyword evidence="1" id="KW-0732">Signal</keyword>
<evidence type="ECO:0000256" key="1">
    <source>
        <dbReference type="SAM" id="SignalP"/>
    </source>
</evidence>
<accession>Q1N143</accession>
<proteinExistence type="predicted"/>
<reference evidence="2 3" key="1">
    <citation type="submission" date="2006-03" db="EMBL/GenBank/DDBJ databases">
        <authorList>
            <person name="Pinhassi J."/>
            <person name="Pedros-Alio C."/>
            <person name="Ferriera S."/>
            <person name="Johnson J."/>
            <person name="Kravitz S."/>
            <person name="Halpern A."/>
            <person name="Remington K."/>
            <person name="Beeson K."/>
            <person name="Tran B."/>
            <person name="Rogers Y.-H."/>
            <person name="Friedman R."/>
            <person name="Venter J.C."/>
        </authorList>
    </citation>
    <scope>NUCLEOTIDE SEQUENCE [LARGE SCALE GENOMIC DNA]</scope>
    <source>
        <strain evidence="2 3">RED65</strain>
    </source>
</reference>
<protein>
    <recommendedName>
        <fullName evidence="4">DUF11 domain-containing protein</fullName>
    </recommendedName>
</protein>
<dbReference type="HOGENOM" id="CLU_820547_0_0_6"/>
<evidence type="ECO:0000313" key="3">
    <source>
        <dbReference type="Proteomes" id="UP000004263"/>
    </source>
</evidence>
<evidence type="ECO:0008006" key="4">
    <source>
        <dbReference type="Google" id="ProtNLM"/>
    </source>
</evidence>
<dbReference type="NCBIfam" id="TIGR01451">
    <property type="entry name" value="B_ant_repeat"/>
    <property type="match status" value="1"/>
</dbReference>
<feature type="signal peptide" evidence="1">
    <location>
        <begin position="1"/>
        <end position="24"/>
    </location>
</feature>
<keyword evidence="3" id="KW-1185">Reference proteome</keyword>
<comment type="caution">
    <text evidence="2">The sequence shown here is derived from an EMBL/GenBank/DDBJ whole genome shotgun (WGS) entry which is preliminary data.</text>
</comment>
<dbReference type="RefSeq" id="WP_007017472.1">
    <property type="nucleotide sequence ID" value="NZ_CH724113.1"/>
</dbReference>
<dbReference type="EMBL" id="AAQH01000011">
    <property type="protein sequence ID" value="EAT12008.1"/>
    <property type="molecule type" value="Genomic_DNA"/>
</dbReference>
<gene>
    <name evidence="2" type="ORF">RED65_11725</name>
</gene>
<dbReference type="Proteomes" id="UP000004263">
    <property type="component" value="Unassembled WGS sequence"/>
</dbReference>
<dbReference type="STRING" id="207949.RED65_11725"/>
<dbReference type="InterPro" id="IPR047589">
    <property type="entry name" value="DUF11_rpt"/>
</dbReference>
<sequence>MKLNKTLTTLIAGAAFGLSGQVMAVGTEAGTPISNTATLSYTVNSSTVNNSSDVAEFEVDRKIDLTLTDNSGASLSAAAGSTQRLTFSLSNQGNADTFFQLQSTATSPQFYLTSDNSPITDNVLSILKDDPAVSFYIDVAIPDNAADGSTASFEVAAKAVADAAGTALSIPTGDKNANLTGQIFIVYAESVADNGLTLAGGTDRDGGFARQSDVTVSAPELTGTKTVTVLNSTITDSNNETFTTNYAIPGATVEYKVVIENTGSEDAQGVSFIDDLSAKTEFDQSSIANITVLDNSDTALTVNTDYTVVNDGTTDGIVNISLPDITSGEQVTVSFEVTIQ</sequence>
<organism evidence="2 3">
    <name type="scientific">Bermanella marisrubri</name>
    <dbReference type="NCBI Taxonomy" id="207949"/>
    <lineage>
        <taxon>Bacteria</taxon>
        <taxon>Pseudomonadati</taxon>
        <taxon>Pseudomonadota</taxon>
        <taxon>Gammaproteobacteria</taxon>
        <taxon>Oceanospirillales</taxon>
        <taxon>Oceanospirillaceae</taxon>
        <taxon>Bermanella</taxon>
    </lineage>
</organism>
<name>Q1N143_9GAMM</name>
<dbReference type="AlphaFoldDB" id="Q1N143"/>
<feature type="chain" id="PRO_5004194717" description="DUF11 domain-containing protein" evidence="1">
    <location>
        <begin position="25"/>
        <end position="340"/>
    </location>
</feature>
<evidence type="ECO:0000313" key="2">
    <source>
        <dbReference type="EMBL" id="EAT12008.1"/>
    </source>
</evidence>